<dbReference type="PANTHER" id="PTHR43767">
    <property type="entry name" value="LONG-CHAIN-FATTY-ACID--COA LIGASE"/>
    <property type="match status" value="1"/>
</dbReference>
<dbReference type="Proteomes" id="UP000239290">
    <property type="component" value="Unassembled WGS sequence"/>
</dbReference>
<organism evidence="3 4">
    <name type="scientific">Rhodococcus opacus</name>
    <name type="common">Nocardia opaca</name>
    <dbReference type="NCBI Taxonomy" id="37919"/>
    <lineage>
        <taxon>Bacteria</taxon>
        <taxon>Bacillati</taxon>
        <taxon>Actinomycetota</taxon>
        <taxon>Actinomycetes</taxon>
        <taxon>Mycobacteriales</taxon>
        <taxon>Nocardiaceae</taxon>
        <taxon>Rhodococcus</taxon>
    </lineage>
</organism>
<accession>A0A2S8J8Z8</accession>
<dbReference type="Gene3D" id="3.30.300.30">
    <property type="match status" value="1"/>
</dbReference>
<dbReference type="PROSITE" id="PS00455">
    <property type="entry name" value="AMP_BINDING"/>
    <property type="match status" value="1"/>
</dbReference>
<dbReference type="CDD" id="cd04433">
    <property type="entry name" value="AFD_class_I"/>
    <property type="match status" value="1"/>
</dbReference>
<feature type="domain" description="AMP-binding enzyme C-terminal" evidence="2">
    <location>
        <begin position="444"/>
        <end position="519"/>
    </location>
</feature>
<evidence type="ECO:0000259" key="2">
    <source>
        <dbReference type="Pfam" id="PF13193"/>
    </source>
</evidence>
<dbReference type="GO" id="GO:0016878">
    <property type="term" value="F:acid-thiol ligase activity"/>
    <property type="evidence" value="ECO:0007669"/>
    <property type="project" value="UniProtKB-ARBA"/>
</dbReference>
<dbReference type="Pfam" id="PF00501">
    <property type="entry name" value="AMP-binding"/>
    <property type="match status" value="1"/>
</dbReference>
<protein>
    <recommendedName>
        <fullName evidence="5">Fatty-acid--CoA ligase</fullName>
    </recommendedName>
</protein>
<dbReference type="InterPro" id="IPR025110">
    <property type="entry name" value="AMP-bd_C"/>
</dbReference>
<dbReference type="Pfam" id="PF13193">
    <property type="entry name" value="AMP-binding_C"/>
    <property type="match status" value="1"/>
</dbReference>
<gene>
    <name evidence="3" type="ORF">C5613_18495</name>
</gene>
<name>A0A2S8J8Z8_RHOOP</name>
<dbReference type="AlphaFoldDB" id="A0A2S8J8Z8"/>
<proteinExistence type="predicted"/>
<evidence type="ECO:0008006" key="5">
    <source>
        <dbReference type="Google" id="ProtNLM"/>
    </source>
</evidence>
<sequence length="537" mass="57194">MNAPDPTSAVVPSLGHLLQILAARNPDDVAVITAGSCATYGEIWSRALRVAQYLDQEGIGPDSRVAVLMENNVEWIEIAVGISIVGARLVALSTWVEKWDLQRLLVSGQPEVLFVSSTVRGGDVIGILRSLLPELGVPEASSFEQFPLLRRIVEVGPGAVPGAALYSAVQASGPFPDEPRARAGEVGLVLFSSGSTSTPKGIALVNEDIIVNATAIGDRLGLSASDTLFVPMPFFWAMGGPNGMIVALTHRAVLVTLTKFEPGAALDLFERHRCTALYTMPNMTRAMLDHPSFTTERVSTLQKGITVGSPAEIQIVVDELGAEQICNVYGSSELYANATVTPHDAAMHDRLTTNGPPLPGVTVKIVDPVTREELPAGDLGEICAAGRVAAGYMQSDGSIRAITDESGYFATGDLGFVNERGWLTYVGRATDMVKTRGINVSPVEVEEFLCTNSSIVSALVYGIDDAEFGQVLVAVVVTAPDIDVDEESLRRWCKGKVASYKIPAHVVVVDKLPETQTGKTSRSLAKARFHGAVSERT</sequence>
<dbReference type="RefSeq" id="WP_105416439.1">
    <property type="nucleotide sequence ID" value="NZ_PUIO01000020.1"/>
</dbReference>
<dbReference type="Gene3D" id="3.40.50.12780">
    <property type="entry name" value="N-terminal domain of ligase-like"/>
    <property type="match status" value="1"/>
</dbReference>
<dbReference type="PANTHER" id="PTHR43767:SF1">
    <property type="entry name" value="NONRIBOSOMAL PEPTIDE SYNTHASE PES1 (EUROFUNG)-RELATED"/>
    <property type="match status" value="1"/>
</dbReference>
<reference evidence="4" key="1">
    <citation type="submission" date="2018-02" db="EMBL/GenBank/DDBJ databases">
        <title>Draft genome sequencing of Rhodococcus opacus KU647198.</title>
        <authorList>
            <person name="Zheng B.-X."/>
        </authorList>
    </citation>
    <scope>NUCLEOTIDE SEQUENCE [LARGE SCALE GENOMIC DNA]</scope>
    <source>
        <strain evidence="4">04-OD7</strain>
    </source>
</reference>
<evidence type="ECO:0000313" key="4">
    <source>
        <dbReference type="Proteomes" id="UP000239290"/>
    </source>
</evidence>
<dbReference type="InterPro" id="IPR050237">
    <property type="entry name" value="ATP-dep_AMP-bd_enzyme"/>
</dbReference>
<comment type="caution">
    <text evidence="3">The sequence shown here is derived from an EMBL/GenBank/DDBJ whole genome shotgun (WGS) entry which is preliminary data.</text>
</comment>
<feature type="domain" description="AMP-dependent synthetase/ligase" evidence="1">
    <location>
        <begin position="22"/>
        <end position="392"/>
    </location>
</feature>
<dbReference type="SUPFAM" id="SSF56801">
    <property type="entry name" value="Acetyl-CoA synthetase-like"/>
    <property type="match status" value="1"/>
</dbReference>
<dbReference type="InterPro" id="IPR042099">
    <property type="entry name" value="ANL_N_sf"/>
</dbReference>
<dbReference type="InterPro" id="IPR000873">
    <property type="entry name" value="AMP-dep_synth/lig_dom"/>
</dbReference>
<dbReference type="InterPro" id="IPR020845">
    <property type="entry name" value="AMP-binding_CS"/>
</dbReference>
<dbReference type="EMBL" id="PUIO01000020">
    <property type="protein sequence ID" value="PQP23534.1"/>
    <property type="molecule type" value="Genomic_DNA"/>
</dbReference>
<evidence type="ECO:0000313" key="3">
    <source>
        <dbReference type="EMBL" id="PQP23534.1"/>
    </source>
</evidence>
<evidence type="ECO:0000259" key="1">
    <source>
        <dbReference type="Pfam" id="PF00501"/>
    </source>
</evidence>
<dbReference type="InterPro" id="IPR045851">
    <property type="entry name" value="AMP-bd_C_sf"/>
</dbReference>